<feature type="non-terminal residue" evidence="2">
    <location>
        <position position="1232"/>
    </location>
</feature>
<dbReference type="NCBIfam" id="NF038133">
    <property type="entry name" value="choice_anch_L"/>
    <property type="match status" value="1"/>
</dbReference>
<dbReference type="AlphaFoldDB" id="A0A7K1GGY7"/>
<proteinExistence type="predicted"/>
<accession>A0A7K1GGY7</accession>
<keyword evidence="1" id="KW-0732">Signal</keyword>
<evidence type="ECO:0000313" key="2">
    <source>
        <dbReference type="EMBL" id="MTE28325.1"/>
    </source>
</evidence>
<dbReference type="RefSeq" id="WP_155090337.1">
    <property type="nucleotide sequence ID" value="NZ_WJYA01000012.1"/>
</dbReference>
<name>A0A7K1GGY7_9FLAO</name>
<dbReference type="InterPro" id="IPR049804">
    <property type="entry name" value="Choice_anch_L"/>
</dbReference>
<keyword evidence="3" id="KW-1185">Reference proteome</keyword>
<feature type="chain" id="PRO_5029552289" evidence="1">
    <location>
        <begin position="22"/>
        <end position="1232"/>
    </location>
</feature>
<dbReference type="Proteomes" id="UP000447545">
    <property type="component" value="Unassembled WGS sequence"/>
</dbReference>
<evidence type="ECO:0000313" key="3">
    <source>
        <dbReference type="Proteomes" id="UP000447545"/>
    </source>
</evidence>
<gene>
    <name evidence="2" type="ORF">F1003_15440</name>
</gene>
<feature type="signal peptide" evidence="1">
    <location>
        <begin position="1"/>
        <end position="21"/>
    </location>
</feature>
<reference evidence="2 3" key="1">
    <citation type="submission" date="2019-11" db="EMBL/GenBank/DDBJ databases">
        <title>Winogradskyella ouciana sp. nov., isolated from the hadal seawater of the Mariana Trench.</title>
        <authorList>
            <person name="Liu R."/>
        </authorList>
    </citation>
    <scope>NUCLEOTIDE SEQUENCE [LARGE SCALE GENOMIC DNA]</scope>
    <source>
        <strain evidence="2 3">ZXX205</strain>
    </source>
</reference>
<organism evidence="2 3">
    <name type="scientific">Winogradskyella ouciana</name>
    <dbReference type="NCBI Taxonomy" id="2608631"/>
    <lineage>
        <taxon>Bacteria</taxon>
        <taxon>Pseudomonadati</taxon>
        <taxon>Bacteroidota</taxon>
        <taxon>Flavobacteriia</taxon>
        <taxon>Flavobacteriales</taxon>
        <taxon>Flavobacteriaceae</taxon>
        <taxon>Winogradskyella</taxon>
    </lineage>
</organism>
<protein>
    <submittedName>
        <fullName evidence="2">Uncharacterized protein</fullName>
    </submittedName>
</protein>
<sequence length="1232" mass="136387">MKKKSTFTFLLLFMHMCFSYAQQIVTDSSLQPQQLIDNLTDRSCVIASNANSAINGSVNGIPSYALFDRGTSDFPLESGIILSTGNVNSSGNNIIAESLSDGNLDWDTDPDIEAILGISQTLNATSLEFDFTSINNSVGFKYVFASDEYQQQYPCNFQDVFAILIKEAGTSDPYVNIALVPDSASSINTSSIHPQIPEGCDAENVNFFEGYNLGTTNYDGQTIVLNATADITPGVTYRVKFVIADHIDQRFDSAVFIESEGFGTSVDLGPDITACGSTIELNGEIDNDDATYAWFINGVEIAGETNPTLQALQSGFYEVVVTIPLPNGSCTITDSITVDTIPFQQAEPIADLIICDELPFDGFAIFDLTIKTEEILSNLPSDDFNISYHHSEEEALDNLNPIVGDYENTELSETLYARIESMDGSCLQIGSFNVEIGAQPNYNIIPPIILCADFLIDGVGYLELSYYAFEIANYEFNRTVTFHVTEADAYNDVDPITFASDMPFGSNFTYVRIENDFTSCISVVPIPLVIQERLDFDQRFYIDLCLPTSQSFAVFDLGIIRDQVLVAYPDAGITFYTDFQNAQDQAFPIFPGVTYQNEVPYQQTVYMAILDGSQDCPSVVPIELHTNLTHNLYGDQPVVSGCDDPSNDGILDFDLNEVSEELNDGYDIEITYYETPQDRINGENPINVNAPYTVTNNNNIVYANISSNGCDYDADIELDVLPLPELESQTIEYCGNTNAQTGLTTIQLNPLIDLIDNDQAEFTTIEFYATEADAIADENVLGFSYDSASNSPLLYIRITDNRSQCYNFSTLQVNISDGLEIATPEPIVVCDDDQDGSSTVNLESVLPQLSSDLSGTTISFHQTYGNAVANRFAIENPESFTTETREVFIRIAVEDLDCFAVVALEVLIYDNPQLTSISDYINCEIDTNVTTGFFFVNKDFEAINGQEGMQVLYFETENDAINRANVIDKNLAYQNTSNPQTVYVRLENEAENSCFAVAPMQIEVRQAPIYVEPTDMYRCDYNGNGLNTVNLSEKVDEITNGATQNLDVSFHLTPLNADLGTNALPLNYTTTVNPQLIHARILNTDTGCHEVSTFNITTLDLPEVNQGQSLTVCGNNYEFEQQWNLTEIELLILEGRQYGIEFTYFETETDLQNNLNSIANPEAYVNTSNPQTLYVRVFNVSTTCFASVPFDLIINSPPDIDPIDTYEVCANTESYVDLSDIDLALLEDTFNV</sequence>
<dbReference type="EMBL" id="WJYA01000012">
    <property type="protein sequence ID" value="MTE28325.1"/>
    <property type="molecule type" value="Genomic_DNA"/>
</dbReference>
<evidence type="ECO:0000256" key="1">
    <source>
        <dbReference type="SAM" id="SignalP"/>
    </source>
</evidence>
<comment type="caution">
    <text evidence="2">The sequence shown here is derived from an EMBL/GenBank/DDBJ whole genome shotgun (WGS) entry which is preliminary data.</text>
</comment>